<organism evidence="1 2">
    <name type="scientific">Punica granatum</name>
    <name type="common">Pomegranate</name>
    <dbReference type="NCBI Taxonomy" id="22663"/>
    <lineage>
        <taxon>Eukaryota</taxon>
        <taxon>Viridiplantae</taxon>
        <taxon>Streptophyta</taxon>
        <taxon>Embryophyta</taxon>
        <taxon>Tracheophyta</taxon>
        <taxon>Spermatophyta</taxon>
        <taxon>Magnoliopsida</taxon>
        <taxon>eudicotyledons</taxon>
        <taxon>Gunneridae</taxon>
        <taxon>Pentapetalae</taxon>
        <taxon>rosids</taxon>
        <taxon>malvids</taxon>
        <taxon>Myrtales</taxon>
        <taxon>Lythraceae</taxon>
        <taxon>Punica</taxon>
    </lineage>
</organism>
<dbReference type="EMBL" id="PGOL01000881">
    <property type="protein sequence ID" value="PKI63628.1"/>
    <property type="molecule type" value="Genomic_DNA"/>
</dbReference>
<reference evidence="1 2" key="1">
    <citation type="submission" date="2017-11" db="EMBL/GenBank/DDBJ databases">
        <title>De-novo sequencing of pomegranate (Punica granatum L.) genome.</title>
        <authorList>
            <person name="Akparov Z."/>
            <person name="Amiraslanov A."/>
            <person name="Hajiyeva S."/>
            <person name="Abbasov M."/>
            <person name="Kaur K."/>
            <person name="Hamwieh A."/>
            <person name="Solovyev V."/>
            <person name="Salamov A."/>
            <person name="Braich B."/>
            <person name="Kosarev P."/>
            <person name="Mahmoud A."/>
            <person name="Hajiyev E."/>
            <person name="Babayeva S."/>
            <person name="Izzatullayeva V."/>
            <person name="Mammadov A."/>
            <person name="Mammadov A."/>
            <person name="Sharifova S."/>
            <person name="Ojaghi J."/>
            <person name="Eynullazada K."/>
            <person name="Bayramov B."/>
            <person name="Abdulazimova A."/>
            <person name="Shahmuradov I."/>
        </authorList>
    </citation>
    <scope>NUCLEOTIDE SEQUENCE [LARGE SCALE GENOMIC DNA]</scope>
    <source>
        <strain evidence="2">cv. AG2017</strain>
        <tissue evidence="1">Leaf</tissue>
    </source>
</reference>
<name>A0A2I0K510_PUNGR</name>
<comment type="caution">
    <text evidence="1">The sequence shown here is derived from an EMBL/GenBank/DDBJ whole genome shotgun (WGS) entry which is preliminary data.</text>
</comment>
<dbReference type="Proteomes" id="UP000233551">
    <property type="component" value="Unassembled WGS sequence"/>
</dbReference>
<accession>A0A2I0K510</accession>
<protein>
    <submittedName>
        <fullName evidence="1">Uncharacterized protein</fullName>
    </submittedName>
</protein>
<dbReference type="AlphaFoldDB" id="A0A2I0K510"/>
<proteinExistence type="predicted"/>
<gene>
    <name evidence="1" type="ORF">CRG98_016011</name>
</gene>
<sequence length="133" mass="14386">MTSKPFRSTLQPPPLQSSICISGDPTPTLYLLRDCSRAQFVPVSSAFPVLTLGVKFAPSDMQAFMSCTEVGDFAMELKMEVGVGVGMAGELWDNDEDRAMVTAILGTQAFNYLISSSLSNENLLIGVRSNENL</sequence>
<evidence type="ECO:0000313" key="2">
    <source>
        <dbReference type="Proteomes" id="UP000233551"/>
    </source>
</evidence>
<keyword evidence="2" id="KW-1185">Reference proteome</keyword>
<evidence type="ECO:0000313" key="1">
    <source>
        <dbReference type="EMBL" id="PKI63628.1"/>
    </source>
</evidence>